<comment type="caution">
    <text evidence="2">The sequence shown here is derived from an EMBL/GenBank/DDBJ whole genome shotgun (WGS) entry which is preliminary data.</text>
</comment>
<dbReference type="EMBL" id="CAXLJL010000667">
    <property type="protein sequence ID" value="CAL5139829.1"/>
    <property type="molecule type" value="Genomic_DNA"/>
</dbReference>
<evidence type="ECO:0000313" key="2">
    <source>
        <dbReference type="EMBL" id="CAL5139829.1"/>
    </source>
</evidence>
<protein>
    <submittedName>
        <fullName evidence="2">Uncharacterized protein</fullName>
    </submittedName>
</protein>
<dbReference type="AlphaFoldDB" id="A0AAV2TUE7"/>
<keyword evidence="1" id="KW-0812">Transmembrane</keyword>
<keyword evidence="1" id="KW-1133">Transmembrane helix</keyword>
<feature type="transmembrane region" description="Helical" evidence="1">
    <location>
        <begin position="43"/>
        <end position="64"/>
    </location>
</feature>
<gene>
    <name evidence="2" type="ORF">CDAUBV1_LOCUS15030</name>
</gene>
<name>A0AAV2TUE7_CALDB</name>
<proteinExistence type="predicted"/>
<dbReference type="Proteomes" id="UP001497525">
    <property type="component" value="Unassembled WGS sequence"/>
</dbReference>
<reference evidence="2" key="1">
    <citation type="submission" date="2024-06" db="EMBL/GenBank/DDBJ databases">
        <authorList>
            <person name="Liu X."/>
            <person name="Lenzi L."/>
            <person name="Haldenby T S."/>
            <person name="Uol C."/>
        </authorList>
    </citation>
    <scope>NUCLEOTIDE SEQUENCE</scope>
</reference>
<keyword evidence="1" id="KW-0472">Membrane</keyword>
<evidence type="ECO:0000313" key="3">
    <source>
        <dbReference type="Proteomes" id="UP001497525"/>
    </source>
</evidence>
<feature type="transmembrane region" description="Helical" evidence="1">
    <location>
        <begin position="174"/>
        <end position="194"/>
    </location>
</feature>
<sequence length="206" mass="23761">MGSAKVKRITLSVARTSKSMSLNQSFSNLSNVDLHRTYLGQNVLLLSILSLIVCVTLFVTAPIIQIELHTYRHGVAVPIAKKSVAWMGYTRDRHLGRLDSLIDEVNPWKFLDFENAEGPFSCDQLKDRTKRIRLQVRQRWHQFQTCWPIDCLSSVSTIVFYITRQVRRSKMHTYDAAPMFAMNVVLLLSTQSIVPRSFILARLHRR</sequence>
<evidence type="ECO:0000256" key="1">
    <source>
        <dbReference type="SAM" id="Phobius"/>
    </source>
</evidence>
<organism evidence="2 3">
    <name type="scientific">Calicophoron daubneyi</name>
    <name type="common">Rumen fluke</name>
    <name type="synonym">Paramphistomum daubneyi</name>
    <dbReference type="NCBI Taxonomy" id="300641"/>
    <lineage>
        <taxon>Eukaryota</taxon>
        <taxon>Metazoa</taxon>
        <taxon>Spiralia</taxon>
        <taxon>Lophotrochozoa</taxon>
        <taxon>Platyhelminthes</taxon>
        <taxon>Trematoda</taxon>
        <taxon>Digenea</taxon>
        <taxon>Plagiorchiida</taxon>
        <taxon>Pronocephalata</taxon>
        <taxon>Paramphistomoidea</taxon>
        <taxon>Paramphistomidae</taxon>
        <taxon>Calicophoron</taxon>
    </lineage>
</organism>
<accession>A0AAV2TUE7</accession>